<dbReference type="EMBL" id="FOLQ01000012">
    <property type="protein sequence ID" value="SFE27373.1"/>
    <property type="molecule type" value="Genomic_DNA"/>
</dbReference>
<organism evidence="1 2">
    <name type="scientific">Spirosoma endophyticum</name>
    <dbReference type="NCBI Taxonomy" id="662367"/>
    <lineage>
        <taxon>Bacteria</taxon>
        <taxon>Pseudomonadati</taxon>
        <taxon>Bacteroidota</taxon>
        <taxon>Cytophagia</taxon>
        <taxon>Cytophagales</taxon>
        <taxon>Cytophagaceae</taxon>
        <taxon>Spirosoma</taxon>
    </lineage>
</organism>
<reference evidence="1 2" key="1">
    <citation type="submission" date="2016-10" db="EMBL/GenBank/DDBJ databases">
        <authorList>
            <person name="de Groot N.N."/>
        </authorList>
    </citation>
    <scope>NUCLEOTIDE SEQUENCE [LARGE SCALE GENOMIC DNA]</scope>
    <source>
        <strain evidence="1 2">DSM 26130</strain>
    </source>
</reference>
<accession>A0A1I1ZA31</accession>
<name>A0A1I1ZA31_9BACT</name>
<evidence type="ECO:0000313" key="2">
    <source>
        <dbReference type="Proteomes" id="UP000198598"/>
    </source>
</evidence>
<gene>
    <name evidence="1" type="ORF">SAMN05216167_11231</name>
</gene>
<dbReference type="Proteomes" id="UP000198598">
    <property type="component" value="Unassembled WGS sequence"/>
</dbReference>
<keyword evidence="2" id="KW-1185">Reference proteome</keyword>
<dbReference type="AlphaFoldDB" id="A0A1I1ZA31"/>
<evidence type="ECO:0000313" key="1">
    <source>
        <dbReference type="EMBL" id="SFE27373.1"/>
    </source>
</evidence>
<proteinExistence type="predicted"/>
<protein>
    <submittedName>
        <fullName evidence="1">Uncharacterized protein</fullName>
    </submittedName>
</protein>
<sequence>MVFADHAQSGDVLNWPVNPTNSWINLTLERLVAKPYYKLVRLKSTLTAITNHNVYN</sequence>